<sequence>MLYHLVQVNEGIKCIMPERVMSIDPISNQFLDFLDAITLGQYDNREVKVSIGREKSNGWREVDNGLSSYLKILEVLEFIQVKFCLVPNINLDTSDSTQDGPNAFSILMANSKLPLLLQSCTKHNSYNRSIMKLLSFFKLKKLAG</sequence>
<organism evidence="1 2">
    <name type="scientific">Gigaspora rosea</name>
    <dbReference type="NCBI Taxonomy" id="44941"/>
    <lineage>
        <taxon>Eukaryota</taxon>
        <taxon>Fungi</taxon>
        <taxon>Fungi incertae sedis</taxon>
        <taxon>Mucoromycota</taxon>
        <taxon>Glomeromycotina</taxon>
        <taxon>Glomeromycetes</taxon>
        <taxon>Diversisporales</taxon>
        <taxon>Gigasporaceae</taxon>
        <taxon>Gigaspora</taxon>
    </lineage>
</organism>
<comment type="caution">
    <text evidence="1">The sequence shown here is derived from an EMBL/GenBank/DDBJ whole genome shotgun (WGS) entry which is preliminary data.</text>
</comment>
<accession>A0A397VWX9</accession>
<evidence type="ECO:0000313" key="2">
    <source>
        <dbReference type="Proteomes" id="UP000266673"/>
    </source>
</evidence>
<dbReference type="AlphaFoldDB" id="A0A397VWX9"/>
<proteinExistence type="predicted"/>
<reference evidence="1 2" key="1">
    <citation type="submission" date="2018-06" db="EMBL/GenBank/DDBJ databases">
        <title>Comparative genomics reveals the genomic features of Rhizophagus irregularis, R. cerebriforme, R. diaphanum and Gigaspora rosea, and their symbiotic lifestyle signature.</title>
        <authorList>
            <person name="Morin E."/>
            <person name="San Clemente H."/>
            <person name="Chen E.C.H."/>
            <person name="De La Providencia I."/>
            <person name="Hainaut M."/>
            <person name="Kuo A."/>
            <person name="Kohler A."/>
            <person name="Murat C."/>
            <person name="Tang N."/>
            <person name="Roy S."/>
            <person name="Loubradou J."/>
            <person name="Henrissat B."/>
            <person name="Grigoriev I.V."/>
            <person name="Corradi N."/>
            <person name="Roux C."/>
            <person name="Martin F.M."/>
        </authorList>
    </citation>
    <scope>NUCLEOTIDE SEQUENCE [LARGE SCALE GENOMIC DNA]</scope>
    <source>
        <strain evidence="1 2">DAOM 194757</strain>
    </source>
</reference>
<dbReference type="STRING" id="44941.A0A397VWX9"/>
<gene>
    <name evidence="1" type="ORF">C2G38_2163595</name>
</gene>
<dbReference type="OrthoDB" id="2310625at2759"/>
<evidence type="ECO:0000313" key="1">
    <source>
        <dbReference type="EMBL" id="RIB26321.1"/>
    </source>
</evidence>
<dbReference type="EMBL" id="QKWP01000139">
    <property type="protein sequence ID" value="RIB26321.1"/>
    <property type="molecule type" value="Genomic_DNA"/>
</dbReference>
<keyword evidence="2" id="KW-1185">Reference proteome</keyword>
<dbReference type="Proteomes" id="UP000266673">
    <property type="component" value="Unassembled WGS sequence"/>
</dbReference>
<protein>
    <submittedName>
        <fullName evidence="1">Uncharacterized protein</fullName>
    </submittedName>
</protein>
<name>A0A397VWX9_9GLOM</name>